<keyword evidence="2" id="KW-0812">Transmembrane</keyword>
<accession>A0A0M0L9C2</accession>
<feature type="transmembrane region" description="Helical" evidence="2">
    <location>
        <begin position="54"/>
        <end position="73"/>
    </location>
</feature>
<keyword evidence="2" id="KW-0472">Membrane</keyword>
<keyword evidence="1" id="KW-0175">Coiled coil</keyword>
<organism evidence="3 4">
    <name type="scientific">Priestia koreensis</name>
    <dbReference type="NCBI Taxonomy" id="284581"/>
    <lineage>
        <taxon>Bacteria</taxon>
        <taxon>Bacillati</taxon>
        <taxon>Bacillota</taxon>
        <taxon>Bacilli</taxon>
        <taxon>Bacillales</taxon>
        <taxon>Bacillaceae</taxon>
        <taxon>Priestia</taxon>
    </lineage>
</organism>
<gene>
    <name evidence="3" type="ORF">AMD01_06255</name>
</gene>
<dbReference type="PATRIC" id="fig|284581.3.peg.4652"/>
<proteinExistence type="predicted"/>
<comment type="caution">
    <text evidence="3">The sequence shown here is derived from an EMBL/GenBank/DDBJ whole genome shotgun (WGS) entry which is preliminary data.</text>
</comment>
<dbReference type="Proteomes" id="UP000037558">
    <property type="component" value="Unassembled WGS sequence"/>
</dbReference>
<dbReference type="AlphaFoldDB" id="A0A0M0L9C2"/>
<evidence type="ECO:0000256" key="1">
    <source>
        <dbReference type="SAM" id="Coils"/>
    </source>
</evidence>
<protein>
    <submittedName>
        <fullName evidence="3">Uncharacterized protein</fullName>
    </submittedName>
</protein>
<dbReference type="STRING" id="284581.AMD01_06255"/>
<feature type="coiled-coil region" evidence="1">
    <location>
        <begin position="17"/>
        <end position="44"/>
    </location>
</feature>
<evidence type="ECO:0000313" key="3">
    <source>
        <dbReference type="EMBL" id="KOO47634.1"/>
    </source>
</evidence>
<name>A0A0M0L9C2_9BACI</name>
<keyword evidence="2" id="KW-1133">Transmembrane helix</keyword>
<dbReference type="EMBL" id="LILC01000007">
    <property type="protein sequence ID" value="KOO47634.1"/>
    <property type="molecule type" value="Genomic_DNA"/>
</dbReference>
<keyword evidence="4" id="KW-1185">Reference proteome</keyword>
<evidence type="ECO:0000313" key="4">
    <source>
        <dbReference type="Proteomes" id="UP000037558"/>
    </source>
</evidence>
<evidence type="ECO:0000256" key="2">
    <source>
        <dbReference type="SAM" id="Phobius"/>
    </source>
</evidence>
<dbReference type="RefSeq" id="WP_053400545.1">
    <property type="nucleotide sequence ID" value="NZ_LILC01000007.1"/>
</dbReference>
<reference evidence="4" key="1">
    <citation type="submission" date="2015-08" db="EMBL/GenBank/DDBJ databases">
        <title>Fjat-14210 dsm16467.</title>
        <authorList>
            <person name="Liu B."/>
            <person name="Wang J."/>
            <person name="Zhu Y."/>
            <person name="Liu G."/>
            <person name="Chen Q."/>
            <person name="Chen Z."/>
            <person name="Lan J."/>
            <person name="Che J."/>
            <person name="Ge C."/>
            <person name="Shi H."/>
            <person name="Pan Z."/>
            <person name="Liu X."/>
        </authorList>
    </citation>
    <scope>NUCLEOTIDE SEQUENCE [LARGE SCALE GENOMIC DNA]</scope>
    <source>
        <strain evidence="4">DSM 16467</strain>
    </source>
</reference>
<sequence length="74" mass="8288">MDLEKRPETSIVPKEEVDELKKQVEVLQEAVEHLHIELQEAKLNQPKPVITSDMVGQIGGMILGALAIIGIFWL</sequence>